<gene>
    <name evidence="8" type="ORF">E3J62_04335</name>
</gene>
<evidence type="ECO:0000313" key="8">
    <source>
        <dbReference type="EMBL" id="TET46390.1"/>
    </source>
</evidence>
<dbReference type="Proteomes" id="UP000315525">
    <property type="component" value="Unassembled WGS sequence"/>
</dbReference>
<reference evidence="8 9" key="1">
    <citation type="submission" date="2019-03" db="EMBL/GenBank/DDBJ databases">
        <title>Metabolic potential of uncultured bacteria and archaea associated with petroleum seepage in deep-sea sediments.</title>
        <authorList>
            <person name="Dong X."/>
            <person name="Hubert C."/>
        </authorList>
    </citation>
    <scope>NUCLEOTIDE SEQUENCE [LARGE SCALE GENOMIC DNA]</scope>
    <source>
        <strain evidence="8">E44_bin18</strain>
    </source>
</reference>
<evidence type="ECO:0000256" key="3">
    <source>
        <dbReference type="ARBA" id="ARBA00022801"/>
    </source>
</evidence>
<dbReference type="InterPro" id="IPR051156">
    <property type="entry name" value="Mito/Outer_Membr_Metalloprot"/>
</dbReference>
<dbReference type="EMBL" id="SOJN01000054">
    <property type="protein sequence ID" value="TET46390.1"/>
    <property type="molecule type" value="Genomic_DNA"/>
</dbReference>
<evidence type="ECO:0000256" key="5">
    <source>
        <dbReference type="ARBA" id="ARBA00023049"/>
    </source>
</evidence>
<dbReference type="GO" id="GO:0016020">
    <property type="term" value="C:membrane"/>
    <property type="evidence" value="ECO:0007669"/>
    <property type="project" value="TreeGrafter"/>
</dbReference>
<keyword evidence="1 6" id="KW-0645">Protease</keyword>
<keyword evidence="5 6" id="KW-0482">Metalloprotease</keyword>
<sequence>MLRKTVLLVLLLALVGCVTTGPRGKKSFIFISTSQEVDIGKQVAADVESKERVLGDSQVQSYVNNIGQKLVSVCDRKDIRYSFKVLDNDEINAFACPGGFIYVYKGLLKTMNSEAELAAVLGHEIAHVVARHSIKKLQQVYGISLLIKVALGEKGKAVQNVVGAAVGLALMGYGRDNEFEADEYGTLYQYEARYNPDGMVQLLGLFKSMEKNPPGTLEKLLSTHPPTSERITRVEKQVDGFGEGAKSLPYGESEYAAIKARL</sequence>
<evidence type="ECO:0000256" key="1">
    <source>
        <dbReference type="ARBA" id="ARBA00022670"/>
    </source>
</evidence>
<evidence type="ECO:0000256" key="2">
    <source>
        <dbReference type="ARBA" id="ARBA00022723"/>
    </source>
</evidence>
<dbReference type="PANTHER" id="PTHR22726:SF1">
    <property type="entry name" value="METALLOENDOPEPTIDASE OMA1, MITOCHONDRIAL"/>
    <property type="match status" value="1"/>
</dbReference>
<feature type="domain" description="Peptidase M48" evidence="7">
    <location>
        <begin position="58"/>
        <end position="236"/>
    </location>
</feature>
<proteinExistence type="inferred from homology"/>
<dbReference type="Gene3D" id="3.30.2010.10">
    <property type="entry name" value="Metalloproteases ('zincins'), catalytic domain"/>
    <property type="match status" value="1"/>
</dbReference>
<evidence type="ECO:0000259" key="7">
    <source>
        <dbReference type="Pfam" id="PF01435"/>
    </source>
</evidence>
<dbReference type="Pfam" id="PF01435">
    <property type="entry name" value="Peptidase_M48"/>
    <property type="match status" value="1"/>
</dbReference>
<organism evidence="8 9">
    <name type="scientific">candidate division TA06 bacterium</name>
    <dbReference type="NCBI Taxonomy" id="2250710"/>
    <lineage>
        <taxon>Bacteria</taxon>
        <taxon>Bacteria division TA06</taxon>
    </lineage>
</organism>
<comment type="caution">
    <text evidence="8">The sequence shown here is derived from an EMBL/GenBank/DDBJ whole genome shotgun (WGS) entry which is preliminary data.</text>
</comment>
<keyword evidence="2" id="KW-0479">Metal-binding</keyword>
<keyword evidence="4 6" id="KW-0862">Zinc</keyword>
<accession>A0A523UV93</accession>
<evidence type="ECO:0000313" key="9">
    <source>
        <dbReference type="Proteomes" id="UP000315525"/>
    </source>
</evidence>
<dbReference type="GO" id="GO:0046872">
    <property type="term" value="F:metal ion binding"/>
    <property type="evidence" value="ECO:0007669"/>
    <property type="project" value="UniProtKB-KW"/>
</dbReference>
<name>A0A523UV93_UNCT6</name>
<dbReference type="PANTHER" id="PTHR22726">
    <property type="entry name" value="METALLOENDOPEPTIDASE OMA1"/>
    <property type="match status" value="1"/>
</dbReference>
<evidence type="ECO:0000256" key="6">
    <source>
        <dbReference type="RuleBase" id="RU003983"/>
    </source>
</evidence>
<dbReference type="InterPro" id="IPR001915">
    <property type="entry name" value="Peptidase_M48"/>
</dbReference>
<keyword evidence="3 6" id="KW-0378">Hydrolase</keyword>
<dbReference type="GO" id="GO:0004222">
    <property type="term" value="F:metalloendopeptidase activity"/>
    <property type="evidence" value="ECO:0007669"/>
    <property type="project" value="InterPro"/>
</dbReference>
<protein>
    <submittedName>
        <fullName evidence="8">Peptidase M48</fullName>
    </submittedName>
</protein>
<dbReference type="PROSITE" id="PS51257">
    <property type="entry name" value="PROKAR_LIPOPROTEIN"/>
    <property type="match status" value="1"/>
</dbReference>
<comment type="cofactor">
    <cofactor evidence="6">
        <name>Zn(2+)</name>
        <dbReference type="ChEBI" id="CHEBI:29105"/>
    </cofactor>
    <text evidence="6">Binds 1 zinc ion per subunit.</text>
</comment>
<evidence type="ECO:0000256" key="4">
    <source>
        <dbReference type="ARBA" id="ARBA00022833"/>
    </source>
</evidence>
<comment type="similarity">
    <text evidence="6">Belongs to the peptidase M48 family.</text>
</comment>
<dbReference type="GO" id="GO:0051603">
    <property type="term" value="P:proteolysis involved in protein catabolic process"/>
    <property type="evidence" value="ECO:0007669"/>
    <property type="project" value="TreeGrafter"/>
</dbReference>
<dbReference type="CDD" id="cd07333">
    <property type="entry name" value="M48C_bepA_like"/>
    <property type="match status" value="1"/>
</dbReference>
<dbReference type="AlphaFoldDB" id="A0A523UV93"/>